<dbReference type="SUPFAM" id="SSF53756">
    <property type="entry name" value="UDP-Glycosyltransferase/glycogen phosphorylase"/>
    <property type="match status" value="1"/>
</dbReference>
<dbReference type="DNASU" id="8411552"/>
<proteinExistence type="predicted"/>
<dbReference type="Proteomes" id="UP000297053">
    <property type="component" value="Chromosome"/>
</dbReference>
<keyword evidence="2" id="KW-0808">Transferase</keyword>
<dbReference type="EMBL" id="CP039375">
    <property type="protein sequence ID" value="QCD66560.1"/>
    <property type="molecule type" value="Genomic_DNA"/>
</dbReference>
<protein>
    <submittedName>
        <fullName evidence="2">Glycosyltransferase family 4 protein</fullName>
    </submittedName>
</protein>
<dbReference type="SMR" id="A0A4D6KED8"/>
<reference evidence="2 3" key="2">
    <citation type="submission" date="2019-04" db="EMBL/GenBank/DDBJ databases">
        <authorList>
            <person name="Yang S."/>
            <person name="Wei W."/>
        </authorList>
    </citation>
    <scope>NUCLEOTIDE SEQUENCE [LARGE SCALE GENOMIC DNA]</scope>
    <source>
        <strain evidence="3">ZP60</strain>
    </source>
</reference>
<evidence type="ECO:0000259" key="1">
    <source>
        <dbReference type="Pfam" id="PF13439"/>
    </source>
</evidence>
<sequence>MGDVLMLVTNEDASFYRQQVDALEDLGLNCDTVAVPNSEDGTRRLRHYARFYGATLRKSLSEYDVVHANYGLTAPAALAQRRRPVVLSLWGSDLLGSYGRLSTWCANRCDEVIVMSDAMATELDRDAHVIPHGVDMERFSPTAQASARDELGWDQNARIVLFPYDPERPIKDFPRARAVVDDAASRLDGHVALRTVSGVDHGEIPRYMNATDVMLLTSRREGSPNTVKEALACNCPVVSTDVGDVSDYVAALDYSGVCADDDELVERLVATLRAAPVSEGREQVAALGLPEMARNIASVYRRAGARGVTVDG</sequence>
<dbReference type="AlphaFoldDB" id="A0A4D6KED8"/>
<dbReference type="PANTHER" id="PTHR12526:SF630">
    <property type="entry name" value="GLYCOSYLTRANSFERASE"/>
    <property type="match status" value="1"/>
</dbReference>
<dbReference type="Pfam" id="PF13692">
    <property type="entry name" value="Glyco_trans_1_4"/>
    <property type="match status" value="1"/>
</dbReference>
<dbReference type="GO" id="GO:0016740">
    <property type="term" value="F:transferase activity"/>
    <property type="evidence" value="ECO:0007669"/>
    <property type="project" value="UniProtKB-KW"/>
</dbReference>
<dbReference type="KEGG" id="halz:E5139_13235"/>
<feature type="domain" description="Glycosyltransferase subfamily 4-like N-terminal" evidence="1">
    <location>
        <begin position="31"/>
        <end position="138"/>
    </location>
</feature>
<dbReference type="InterPro" id="IPR028098">
    <property type="entry name" value="Glyco_trans_4-like_N"/>
</dbReference>
<dbReference type="RefSeq" id="WP_015762976.1">
    <property type="nucleotide sequence ID" value="NZ_CP039375.1"/>
</dbReference>
<dbReference type="Gene3D" id="3.40.50.2000">
    <property type="entry name" value="Glycogen Phosphorylase B"/>
    <property type="match status" value="2"/>
</dbReference>
<gene>
    <name evidence="2" type="ORF">E5139_13235</name>
</gene>
<organism evidence="2 3">
    <name type="scientific">Halomicrobium mukohataei</name>
    <dbReference type="NCBI Taxonomy" id="57705"/>
    <lineage>
        <taxon>Archaea</taxon>
        <taxon>Methanobacteriati</taxon>
        <taxon>Methanobacteriota</taxon>
        <taxon>Stenosarchaea group</taxon>
        <taxon>Halobacteria</taxon>
        <taxon>Halobacteriales</taxon>
        <taxon>Haloarculaceae</taxon>
        <taxon>Halomicrobium</taxon>
    </lineage>
</organism>
<dbReference type="GeneID" id="42179921"/>
<evidence type="ECO:0000313" key="2">
    <source>
        <dbReference type="EMBL" id="QCD66560.1"/>
    </source>
</evidence>
<name>A0A4D6KED8_9EURY</name>
<accession>A0A4D6KED8</accession>
<dbReference type="OMA" id="AMACNCP"/>
<dbReference type="Pfam" id="PF13439">
    <property type="entry name" value="Glyco_transf_4"/>
    <property type="match status" value="1"/>
</dbReference>
<reference evidence="2 3" key="1">
    <citation type="submission" date="2019-04" db="EMBL/GenBank/DDBJ databases">
        <title>Complete genome sequence of Arthrobacter sp. ZXY-2 associated with effective atrazine degradation and salt adaptation.</title>
        <authorList>
            <person name="Zhao X."/>
        </authorList>
    </citation>
    <scope>NUCLEOTIDE SEQUENCE [LARGE SCALE GENOMIC DNA]</scope>
    <source>
        <strain evidence="3">ZP60</strain>
    </source>
</reference>
<dbReference type="PANTHER" id="PTHR12526">
    <property type="entry name" value="GLYCOSYLTRANSFERASE"/>
    <property type="match status" value="1"/>
</dbReference>
<evidence type="ECO:0000313" key="3">
    <source>
        <dbReference type="Proteomes" id="UP000297053"/>
    </source>
</evidence>